<dbReference type="KEGG" id="bcai:K788_0008281"/>
<protein>
    <submittedName>
        <fullName evidence="1">Uncharacterized protein</fullName>
    </submittedName>
</protein>
<proteinExistence type="predicted"/>
<dbReference type="AlphaFoldDB" id="A0A0P0RNV7"/>
<evidence type="ECO:0000313" key="1">
    <source>
        <dbReference type="EMBL" id="ALL70612.1"/>
    </source>
</evidence>
<reference evidence="1 2" key="1">
    <citation type="journal article" date="2014" name="Genome Announc.">
        <title>Draft Genome Sequence of the Haloacid-Degrading Burkholderia caribensis Strain MBA4.</title>
        <authorList>
            <person name="Pan Y."/>
            <person name="Kong K.F."/>
            <person name="Tsang J.S."/>
        </authorList>
    </citation>
    <scope>NUCLEOTIDE SEQUENCE [LARGE SCALE GENOMIC DNA]</scope>
    <source>
        <strain evidence="1 2">MBA4</strain>
        <plasmid evidence="2">Plasmid</plasmid>
    </source>
</reference>
<gene>
    <name evidence="1" type="ORF">K788_0008281</name>
</gene>
<name>A0A0P0RNV7_9BURK</name>
<dbReference type="Proteomes" id="UP000019146">
    <property type="component" value="Plasmid unnamed"/>
</dbReference>
<accession>A0A0P0RNV7</accession>
<geneLocation type="plasmid" evidence="2"/>
<evidence type="ECO:0000313" key="2">
    <source>
        <dbReference type="Proteomes" id="UP000019146"/>
    </source>
</evidence>
<sequence length="38" mass="4289">MVKVLMRGLNVLNGALRAWRKACFGRHARHSRAAVRAD</sequence>
<keyword evidence="1" id="KW-0614">Plasmid</keyword>
<organism evidence="1 2">
    <name type="scientific">Paraburkholderia caribensis MBA4</name>
    <dbReference type="NCBI Taxonomy" id="1323664"/>
    <lineage>
        <taxon>Bacteria</taxon>
        <taxon>Pseudomonadati</taxon>
        <taxon>Pseudomonadota</taxon>
        <taxon>Betaproteobacteria</taxon>
        <taxon>Burkholderiales</taxon>
        <taxon>Burkholderiaceae</taxon>
        <taxon>Paraburkholderia</taxon>
    </lineage>
</organism>
<dbReference type="EMBL" id="CP012748">
    <property type="protein sequence ID" value="ALL70612.1"/>
    <property type="molecule type" value="Genomic_DNA"/>
</dbReference>